<reference evidence="2 3" key="1">
    <citation type="journal article" date="2012" name="Stand. Genomic Sci.">
        <title>Complete genome sequencing and analysis of Saprospira grandis str. Lewin, a predatory marine bacterium.</title>
        <authorList>
            <person name="Saw J.H."/>
            <person name="Yuryev A."/>
            <person name="Kanbe M."/>
            <person name="Hou S."/>
            <person name="Young A.G."/>
            <person name="Aizawa S."/>
            <person name="Alam M."/>
        </authorList>
    </citation>
    <scope>NUCLEOTIDE SEQUENCE [LARGE SCALE GENOMIC DNA]</scope>
    <source>
        <strain evidence="2 3">Lewin</strain>
    </source>
</reference>
<protein>
    <recommendedName>
        <fullName evidence="4">Secreted protein</fullName>
    </recommendedName>
</protein>
<feature type="signal peptide" evidence="1">
    <location>
        <begin position="1"/>
        <end position="24"/>
    </location>
</feature>
<proteinExistence type="predicted"/>
<keyword evidence="1" id="KW-0732">Signal</keyword>
<evidence type="ECO:0000313" key="2">
    <source>
        <dbReference type="EMBL" id="AFC26659.1"/>
    </source>
</evidence>
<dbReference type="OrthoDB" id="1491471at2"/>
<dbReference type="AlphaFoldDB" id="H6L768"/>
<sequence>MKILSFSALALLFAFGLYSFSQLGQDKEEGRANYAKFLAQFEEQALPLQLNQNQWESSEAQREYERDLWQNISGKRLGREFSAFIPGLDDGMMSRMGPDRYQSQALVAQTENYDLLLYAILPPFRANERWILAAYSKKGELIDEMMVAANRYQKQVGALITEDGAIVLTEWKRKLENERYSYTEADSKRFVVADNGEFVQELGNELDRQPRKQELQQVQQSFGMR</sequence>
<dbReference type="Proteomes" id="UP000007519">
    <property type="component" value="Chromosome"/>
</dbReference>
<accession>H6L768</accession>
<organism evidence="2 3">
    <name type="scientific">Saprospira grandis (strain Lewin)</name>
    <dbReference type="NCBI Taxonomy" id="984262"/>
    <lineage>
        <taxon>Bacteria</taxon>
        <taxon>Pseudomonadati</taxon>
        <taxon>Bacteroidota</taxon>
        <taxon>Saprospiria</taxon>
        <taxon>Saprospirales</taxon>
        <taxon>Saprospiraceae</taxon>
        <taxon>Saprospira</taxon>
    </lineage>
</organism>
<evidence type="ECO:0000313" key="3">
    <source>
        <dbReference type="Proteomes" id="UP000007519"/>
    </source>
</evidence>
<name>H6L768_SAPGL</name>
<dbReference type="RefSeq" id="WP_015694241.1">
    <property type="nucleotide sequence ID" value="NC_016940.1"/>
</dbReference>
<dbReference type="HOGENOM" id="CLU_1229179_0_0_10"/>
<dbReference type="EMBL" id="CP002831">
    <property type="protein sequence ID" value="AFC26659.1"/>
    <property type="molecule type" value="Genomic_DNA"/>
</dbReference>
<dbReference type="KEGG" id="sgn:SGRA_3944"/>
<evidence type="ECO:0000256" key="1">
    <source>
        <dbReference type="SAM" id="SignalP"/>
    </source>
</evidence>
<evidence type="ECO:0008006" key="4">
    <source>
        <dbReference type="Google" id="ProtNLM"/>
    </source>
</evidence>
<feature type="chain" id="PRO_5003604128" description="Secreted protein" evidence="1">
    <location>
        <begin position="25"/>
        <end position="225"/>
    </location>
</feature>
<gene>
    <name evidence="2" type="ordered locus">SGRA_3944</name>
</gene>
<keyword evidence="3" id="KW-1185">Reference proteome</keyword>